<feature type="repeat" description="WD" evidence="8">
    <location>
        <begin position="175"/>
        <end position="207"/>
    </location>
</feature>
<organism evidence="11 12">
    <name type="scientific">Heracleum sosnowskyi</name>
    <dbReference type="NCBI Taxonomy" id="360622"/>
    <lineage>
        <taxon>Eukaryota</taxon>
        <taxon>Viridiplantae</taxon>
        <taxon>Streptophyta</taxon>
        <taxon>Embryophyta</taxon>
        <taxon>Tracheophyta</taxon>
        <taxon>Spermatophyta</taxon>
        <taxon>Magnoliopsida</taxon>
        <taxon>eudicotyledons</taxon>
        <taxon>Gunneridae</taxon>
        <taxon>Pentapetalae</taxon>
        <taxon>asterids</taxon>
        <taxon>campanulids</taxon>
        <taxon>Apiales</taxon>
        <taxon>Apiaceae</taxon>
        <taxon>Apioideae</taxon>
        <taxon>apioid superclade</taxon>
        <taxon>Tordylieae</taxon>
        <taxon>Tordyliinae</taxon>
        <taxon>Heracleum</taxon>
    </lineage>
</organism>
<dbReference type="GO" id="GO:0061630">
    <property type="term" value="F:ubiquitin protein ligase activity"/>
    <property type="evidence" value="ECO:0007669"/>
    <property type="project" value="UniProtKB-UniRule"/>
</dbReference>
<dbReference type="InterPro" id="IPR038959">
    <property type="entry name" value="Prp19"/>
</dbReference>
<dbReference type="PROSITE" id="PS50082">
    <property type="entry name" value="WD_REPEATS_2"/>
    <property type="match status" value="2"/>
</dbReference>
<dbReference type="InterPro" id="IPR015943">
    <property type="entry name" value="WD40/YVTN_repeat-like_dom_sf"/>
</dbReference>
<comment type="caution">
    <text evidence="11">The sequence shown here is derived from an EMBL/GenBank/DDBJ whole genome shotgun (WGS) entry which is preliminary data.</text>
</comment>
<keyword evidence="5" id="KW-0863">Zinc-finger</keyword>
<gene>
    <name evidence="11" type="ORF">POM88_010435</name>
</gene>
<evidence type="ECO:0000256" key="2">
    <source>
        <dbReference type="ARBA" id="ARBA00004906"/>
    </source>
</evidence>
<dbReference type="GO" id="GO:0000398">
    <property type="term" value="P:mRNA splicing, via spliceosome"/>
    <property type="evidence" value="ECO:0007669"/>
    <property type="project" value="InterPro"/>
</dbReference>
<keyword evidence="4" id="KW-0479">Metal-binding</keyword>
<dbReference type="PROSITE" id="PS51698">
    <property type="entry name" value="U_BOX"/>
    <property type="match status" value="1"/>
</dbReference>
<dbReference type="InterPro" id="IPR003613">
    <property type="entry name" value="Ubox_domain"/>
</dbReference>
<evidence type="ECO:0000259" key="10">
    <source>
        <dbReference type="PROSITE" id="PS51698"/>
    </source>
</evidence>
<keyword evidence="9" id="KW-0507">mRNA processing</keyword>
<dbReference type="Pfam" id="PF00400">
    <property type="entry name" value="WD40"/>
    <property type="match status" value="4"/>
</dbReference>
<feature type="domain" description="U-box" evidence="10">
    <location>
        <begin position="1"/>
        <end position="76"/>
    </location>
</feature>
<comment type="subcellular location">
    <subcellularLocation>
        <location evidence="1 9">Nucleus</location>
    </subcellularLocation>
</comment>
<evidence type="ECO:0000256" key="9">
    <source>
        <dbReference type="RuleBase" id="RU367101"/>
    </source>
</evidence>
<comment type="subunit">
    <text evidence="9">Homotetramer.</text>
</comment>
<dbReference type="PANTHER" id="PTHR43995">
    <property type="entry name" value="PRE-MRNA-PROCESSING FACTOR 19"/>
    <property type="match status" value="1"/>
</dbReference>
<keyword evidence="9" id="KW-0833">Ubl conjugation pathway</keyword>
<dbReference type="SUPFAM" id="SSF57850">
    <property type="entry name" value="RING/U-box"/>
    <property type="match status" value="1"/>
</dbReference>
<keyword evidence="9" id="KW-0234">DNA repair</keyword>
<reference evidence="11" key="2">
    <citation type="submission" date="2023-05" db="EMBL/GenBank/DDBJ databases">
        <authorList>
            <person name="Schelkunov M.I."/>
        </authorList>
    </citation>
    <scope>NUCLEOTIDE SEQUENCE</scope>
    <source>
        <strain evidence="11">Hsosn_3</strain>
        <tissue evidence="11">Leaf</tissue>
    </source>
</reference>
<keyword evidence="9" id="KW-0227">DNA damage</keyword>
<dbReference type="InterPro" id="IPR004181">
    <property type="entry name" value="Znf_MIZ"/>
</dbReference>
<dbReference type="EMBL" id="JAUIZM010000003">
    <property type="protein sequence ID" value="KAK1391379.1"/>
    <property type="molecule type" value="Genomic_DNA"/>
</dbReference>
<comment type="pathway">
    <text evidence="2 9">Protein modification; protein ubiquitination.</text>
</comment>
<dbReference type="PANTHER" id="PTHR43995:SF1">
    <property type="entry name" value="PRE-MRNA-PROCESSING FACTOR 19"/>
    <property type="match status" value="1"/>
</dbReference>
<feature type="repeat" description="WD" evidence="8">
    <location>
        <begin position="220"/>
        <end position="261"/>
    </location>
</feature>
<proteinExistence type="inferred from homology"/>
<keyword evidence="3 9" id="KW-0808">Transferase</keyword>
<dbReference type="GO" id="GO:0016925">
    <property type="term" value="P:protein sumoylation"/>
    <property type="evidence" value="ECO:0007669"/>
    <property type="project" value="UniProtKB-ARBA"/>
</dbReference>
<dbReference type="Proteomes" id="UP001237642">
    <property type="component" value="Unassembled WGS sequence"/>
</dbReference>
<evidence type="ECO:0000256" key="6">
    <source>
        <dbReference type="ARBA" id="ARBA00022833"/>
    </source>
</evidence>
<dbReference type="GO" id="GO:0071006">
    <property type="term" value="C:U2-type catalytic step 1 spliceosome"/>
    <property type="evidence" value="ECO:0007669"/>
    <property type="project" value="TreeGrafter"/>
</dbReference>
<evidence type="ECO:0000313" key="11">
    <source>
        <dbReference type="EMBL" id="KAK1391379.1"/>
    </source>
</evidence>
<dbReference type="Gene3D" id="3.30.40.10">
    <property type="entry name" value="Zinc/RING finger domain, C3HC4 (zinc finger)"/>
    <property type="match status" value="1"/>
</dbReference>
<dbReference type="InterPro" id="IPR013083">
    <property type="entry name" value="Znf_RING/FYVE/PHD"/>
</dbReference>
<dbReference type="CDD" id="cd00200">
    <property type="entry name" value="WD40"/>
    <property type="match status" value="1"/>
</dbReference>
<keyword evidence="8" id="KW-0853">WD repeat</keyword>
<dbReference type="FunFam" id="3.30.40.10:FF:000027">
    <property type="entry name" value="Pre-mRNA-processing factor 19, putative"/>
    <property type="match status" value="1"/>
</dbReference>
<dbReference type="SMART" id="SM00504">
    <property type="entry name" value="Ubox"/>
    <property type="match status" value="1"/>
</dbReference>
<evidence type="ECO:0000256" key="7">
    <source>
        <dbReference type="ARBA" id="ARBA00023242"/>
    </source>
</evidence>
<keyword evidence="9" id="KW-0747">Spliceosome</keyword>
<evidence type="ECO:0000313" key="12">
    <source>
        <dbReference type="Proteomes" id="UP001237642"/>
    </source>
</evidence>
<dbReference type="InterPro" id="IPR001680">
    <property type="entry name" value="WD40_rpt"/>
</dbReference>
<keyword evidence="9" id="KW-0508">mRNA splicing</keyword>
<dbReference type="Gene3D" id="2.130.10.10">
    <property type="entry name" value="YVTN repeat-like/Quinoprotein amine dehydrogenase"/>
    <property type="match status" value="1"/>
</dbReference>
<sequence length="432" mass="47359">MMMTCSFTGRPTDFPVMSKTTGHVYEKEEIEKHIRDYGKCPVTGRLLTMDDIKPIIMRKVPVQAPNGSFSSNSKTAEESSCPRIPPRIAKEIKVTRRELSEHRIDLYREISTSLATADAPLQGYIFNNSYTLHKTIMPGVLSMDIDNSKGIIATGGADTNAVVFDLSSRKTVSKLSGHSEKVTSVKFVNEGELVVTGSGDNTVRVWQRSKKGSYKCMHILGHHTAEVRAVTIHPTQKYFVTASFDCTWQLYDLASESSVACCKGSESFSNAVFHPDGRILGTCTSGLVRLWDVAKQDDILQIDHHKGSDVTSIAFSGNGYTLATAAGEGVKLWDLRFLRTMKTFVSSYDKDTKTRSVEFDHSGKYLATGGAHISIYETDVAAVPDPIATFSDISGMGDLSCVKFGKDAKYVAAARKLDSKLLLFGLSEGNQT</sequence>
<accession>A0AAD8IUD4</accession>
<evidence type="ECO:0000256" key="4">
    <source>
        <dbReference type="ARBA" id="ARBA00022723"/>
    </source>
</evidence>
<keyword evidence="6" id="KW-0862">Zinc</keyword>
<dbReference type="GO" id="GO:0000974">
    <property type="term" value="C:Prp19 complex"/>
    <property type="evidence" value="ECO:0007669"/>
    <property type="project" value="UniProtKB-UniRule"/>
</dbReference>
<dbReference type="SMART" id="SM00320">
    <property type="entry name" value="WD40"/>
    <property type="match status" value="6"/>
</dbReference>
<comment type="similarity">
    <text evidence="9">Belongs to the WD repeat PRP19 family.</text>
</comment>
<dbReference type="EC" id="2.3.2.27" evidence="9"/>
<evidence type="ECO:0000256" key="5">
    <source>
        <dbReference type="ARBA" id="ARBA00022771"/>
    </source>
</evidence>
<dbReference type="GO" id="GO:0005737">
    <property type="term" value="C:cytoplasm"/>
    <property type="evidence" value="ECO:0007669"/>
    <property type="project" value="TreeGrafter"/>
</dbReference>
<evidence type="ECO:0000256" key="1">
    <source>
        <dbReference type="ARBA" id="ARBA00004123"/>
    </source>
</evidence>
<dbReference type="AlphaFoldDB" id="A0AAD8IUD4"/>
<evidence type="ECO:0000256" key="8">
    <source>
        <dbReference type="PROSITE-ProRule" id="PRU00221"/>
    </source>
</evidence>
<dbReference type="GO" id="GO:0008270">
    <property type="term" value="F:zinc ion binding"/>
    <property type="evidence" value="ECO:0007669"/>
    <property type="project" value="UniProtKB-KW"/>
</dbReference>
<protein>
    <recommendedName>
        <fullName evidence="9">Pre-mRNA-processing factor 19</fullName>
        <ecNumber evidence="9">2.3.2.27</ecNumber>
    </recommendedName>
</protein>
<comment type="catalytic activity">
    <reaction evidence="9">
        <text>S-ubiquitinyl-[E2 ubiquitin-conjugating enzyme]-L-cysteine + [acceptor protein]-L-lysine = [E2 ubiquitin-conjugating enzyme]-L-cysteine + N(6)-ubiquitinyl-[acceptor protein]-L-lysine.</text>
        <dbReference type="EC" id="2.3.2.27"/>
    </reaction>
</comment>
<keyword evidence="12" id="KW-1185">Reference proteome</keyword>
<name>A0AAD8IUD4_9APIA</name>
<reference evidence="11" key="1">
    <citation type="submission" date="2023-02" db="EMBL/GenBank/DDBJ databases">
        <title>Genome of toxic invasive species Heracleum sosnowskyi carries increased number of genes despite the absence of recent whole-genome duplications.</title>
        <authorList>
            <person name="Schelkunov M."/>
            <person name="Shtratnikova V."/>
            <person name="Makarenko M."/>
            <person name="Klepikova A."/>
            <person name="Omelchenko D."/>
            <person name="Novikova G."/>
            <person name="Obukhova E."/>
            <person name="Bogdanov V."/>
            <person name="Penin A."/>
            <person name="Logacheva M."/>
        </authorList>
    </citation>
    <scope>NUCLEOTIDE SEQUENCE</scope>
    <source>
        <strain evidence="11">Hsosn_3</strain>
        <tissue evidence="11">Leaf</tissue>
    </source>
</reference>
<dbReference type="GO" id="GO:0070534">
    <property type="term" value="P:protein K63-linked ubiquitination"/>
    <property type="evidence" value="ECO:0007669"/>
    <property type="project" value="UniProtKB-UniRule"/>
</dbReference>
<evidence type="ECO:0000256" key="3">
    <source>
        <dbReference type="ARBA" id="ARBA00022679"/>
    </source>
</evidence>
<dbReference type="PROSITE" id="PS50294">
    <property type="entry name" value="WD_REPEATS_REGION"/>
    <property type="match status" value="1"/>
</dbReference>
<dbReference type="SUPFAM" id="SSF50978">
    <property type="entry name" value="WD40 repeat-like"/>
    <property type="match status" value="1"/>
</dbReference>
<comment type="function">
    <text evidence="9">Ubiquitin-protein ligase which is mainly involved pre-mRNA splicing and DNA repair. Required for pre-mRNA splicing as component of the spliceosome.</text>
</comment>
<keyword evidence="7 9" id="KW-0539">Nucleus</keyword>
<dbReference type="GO" id="GO:0006281">
    <property type="term" value="P:DNA repair"/>
    <property type="evidence" value="ECO:0007669"/>
    <property type="project" value="UniProtKB-KW"/>
</dbReference>
<dbReference type="Pfam" id="PF11789">
    <property type="entry name" value="zf-Nse"/>
    <property type="match status" value="1"/>
</dbReference>
<dbReference type="InterPro" id="IPR036322">
    <property type="entry name" value="WD40_repeat_dom_sf"/>
</dbReference>